<dbReference type="Pfam" id="PF00487">
    <property type="entry name" value="FA_desaturase"/>
    <property type="match status" value="1"/>
</dbReference>
<name>A0A164KML6_9NOCA</name>
<sequence>MAISDVKEYAHLTPEDVEAIGAELDAIRREIEESRGERDAKYIRNVIRLQRGLEISGRAVLFASFLPPAWLAGVALLSTAKIIENMEIGHNVMHGQWDWMNDPEIHSSSWEWDNVGPSEHWKITHNYLHHKYTNVLGMDDDIGYGLLRVTRDQRWSPFYLGQPVYNLLLQMFFEYGVAVQHLELGKLAKKKWAADSPERKQFEQDRRTVLKKVGKQVAKDYVLFPLLTGPSFLSTLTANLAANIIRNVWTNAVIFCGHFPDGAEKFTRFDVDNETHSEWYLRQMLGSANISGGPLMHFMTGNLSHQIEHHLFPDLPSNRLAQIAVRVREMCDKYDLPYTTGSLPVQYAKSWRTIIKLSLPNKYLRRTTDDAPETRSERVFGGTGTVDPSTGRRRGLRTALKQGRRRLAARREALTVG</sequence>
<dbReference type="GO" id="GO:0016020">
    <property type="term" value="C:membrane"/>
    <property type="evidence" value="ECO:0007669"/>
    <property type="project" value="TreeGrafter"/>
</dbReference>
<feature type="domain" description="Fatty acid desaturase" evidence="2">
    <location>
        <begin position="68"/>
        <end position="340"/>
    </location>
</feature>
<keyword evidence="4" id="KW-1185">Reference proteome</keyword>
<evidence type="ECO:0000313" key="4">
    <source>
        <dbReference type="Proteomes" id="UP000076512"/>
    </source>
</evidence>
<comment type="caution">
    <text evidence="3">The sequence shown here is derived from an EMBL/GenBank/DDBJ whole genome shotgun (WGS) entry which is preliminary data.</text>
</comment>
<dbReference type="InterPro" id="IPR012171">
    <property type="entry name" value="Fatty_acid_desaturase"/>
</dbReference>
<dbReference type="EMBL" id="LWGR01000012">
    <property type="protein sequence ID" value="KZM71545.1"/>
    <property type="molecule type" value="Genomic_DNA"/>
</dbReference>
<dbReference type="Proteomes" id="UP000076512">
    <property type="component" value="Unassembled WGS sequence"/>
</dbReference>
<accession>A0A164KML6</accession>
<dbReference type="GO" id="GO:0016717">
    <property type="term" value="F:oxidoreductase activity, acting on paired donors, with oxidation of a pair of donors resulting in the reduction of molecular oxygen to two molecules of water"/>
    <property type="evidence" value="ECO:0007669"/>
    <property type="project" value="TreeGrafter"/>
</dbReference>
<dbReference type="GO" id="GO:0008610">
    <property type="term" value="P:lipid biosynthetic process"/>
    <property type="evidence" value="ECO:0007669"/>
    <property type="project" value="UniProtKB-ARBA"/>
</dbReference>
<dbReference type="AlphaFoldDB" id="A0A164KML6"/>
<reference evidence="3 4" key="1">
    <citation type="submission" date="2016-04" db="EMBL/GenBank/DDBJ databases">
        <authorList>
            <person name="Evans L.H."/>
            <person name="Alamgir A."/>
            <person name="Owens N."/>
            <person name="Weber N.D."/>
            <person name="Virtaneva K."/>
            <person name="Barbian K."/>
            <person name="Babar A."/>
            <person name="Rosenke K."/>
        </authorList>
    </citation>
    <scope>NUCLEOTIDE SEQUENCE [LARGE SCALE GENOMIC DNA]</scope>
    <source>
        <strain evidence="3 4">IFM 0406</strain>
    </source>
</reference>
<dbReference type="RefSeq" id="WP_067577148.1">
    <property type="nucleotide sequence ID" value="NZ_JABMCZ010000003.1"/>
</dbReference>
<protein>
    <submittedName>
        <fullName evidence="3">Fatty acid desaturase</fullName>
    </submittedName>
</protein>
<feature type="region of interest" description="Disordered" evidence="1">
    <location>
        <begin position="368"/>
        <end position="395"/>
    </location>
</feature>
<evidence type="ECO:0000259" key="2">
    <source>
        <dbReference type="Pfam" id="PF00487"/>
    </source>
</evidence>
<dbReference type="PANTHER" id="PTHR19353:SF19">
    <property type="entry name" value="DELTA(5) FATTY ACID DESATURASE C-RELATED"/>
    <property type="match status" value="1"/>
</dbReference>
<gene>
    <name evidence="3" type="ORF">AWN90_02030</name>
</gene>
<evidence type="ECO:0000313" key="3">
    <source>
        <dbReference type="EMBL" id="KZM71545.1"/>
    </source>
</evidence>
<dbReference type="PANTHER" id="PTHR19353">
    <property type="entry name" value="FATTY ACID DESATURASE 2"/>
    <property type="match status" value="1"/>
</dbReference>
<proteinExistence type="predicted"/>
<evidence type="ECO:0000256" key="1">
    <source>
        <dbReference type="SAM" id="MobiDB-lite"/>
    </source>
</evidence>
<organism evidence="3 4">
    <name type="scientific">Nocardia terpenica</name>
    <dbReference type="NCBI Taxonomy" id="455432"/>
    <lineage>
        <taxon>Bacteria</taxon>
        <taxon>Bacillati</taxon>
        <taxon>Actinomycetota</taxon>
        <taxon>Actinomycetes</taxon>
        <taxon>Mycobacteriales</taxon>
        <taxon>Nocardiaceae</taxon>
        <taxon>Nocardia</taxon>
    </lineage>
</organism>
<feature type="compositionally biased region" description="Basic and acidic residues" evidence="1">
    <location>
        <begin position="368"/>
        <end position="378"/>
    </location>
</feature>
<dbReference type="OrthoDB" id="104711at2"/>
<dbReference type="STRING" id="455432.AWN90_02030"/>
<dbReference type="InterPro" id="IPR005804">
    <property type="entry name" value="FA_desaturase_dom"/>
</dbReference>
<dbReference type="CDD" id="cd03506">
    <property type="entry name" value="Delta6-FADS-like"/>
    <property type="match status" value="1"/>
</dbReference>